<dbReference type="RefSeq" id="WP_196817601.1">
    <property type="nucleotide sequence ID" value="NZ_CP012850.1"/>
</dbReference>
<evidence type="ECO:0000313" key="1">
    <source>
        <dbReference type="EMBL" id="ALI35054.1"/>
    </source>
</evidence>
<proteinExistence type="predicted"/>
<dbReference type="GeneID" id="60420979"/>
<organism evidence="1 2">
    <name type="scientific">Candidatus Nitrosocosmicus oleophilus</name>
    <dbReference type="NCBI Taxonomy" id="1353260"/>
    <lineage>
        <taxon>Archaea</taxon>
        <taxon>Nitrososphaerota</taxon>
        <taxon>Nitrososphaeria</taxon>
        <taxon>Nitrososphaerales</taxon>
        <taxon>Nitrososphaeraceae</taxon>
        <taxon>Candidatus Nitrosocosmicus</taxon>
    </lineage>
</organism>
<dbReference type="Proteomes" id="UP000058925">
    <property type="component" value="Chromosome"/>
</dbReference>
<dbReference type="EMBL" id="CP012850">
    <property type="protein sequence ID" value="ALI35054.1"/>
    <property type="molecule type" value="Genomic_DNA"/>
</dbReference>
<keyword evidence="2" id="KW-1185">Reference proteome</keyword>
<protein>
    <submittedName>
        <fullName evidence="1">Uncharacterized protein</fullName>
    </submittedName>
</protein>
<dbReference type="KEGG" id="taa:NMY3_00845"/>
<name>A0A654LUE5_9ARCH</name>
<accession>A0A654LUE5</accession>
<sequence>MGFGKYGNMGRSILDRDSSIRFVTIFDTRTESIVFSEHQPGATNLLSREESQESLQLAINAWKTRSKLAPKIGNGKYVLAEYEKIKRITMPLDNDHLLYITTEVECDALDLIDKIRKM</sequence>
<dbReference type="AlphaFoldDB" id="A0A654LUE5"/>
<reference evidence="2" key="1">
    <citation type="submission" date="2015-10" db="EMBL/GenBank/DDBJ databases">
        <title>Niche specialization of a soil ammonia-oxidizing archaeon, Candidatus Nitrosocosmicus oleophilus.</title>
        <authorList>
            <person name="Jung M.-Y."/>
            <person name="Rhee S.-K."/>
        </authorList>
    </citation>
    <scope>NUCLEOTIDE SEQUENCE [LARGE SCALE GENOMIC DNA]</scope>
    <source>
        <strain evidence="2">MY3</strain>
    </source>
</reference>
<gene>
    <name evidence="1" type="ORF">NMY3_00845</name>
</gene>
<evidence type="ECO:0000313" key="2">
    <source>
        <dbReference type="Proteomes" id="UP000058925"/>
    </source>
</evidence>
<dbReference type="OrthoDB" id="8852at2157"/>